<dbReference type="PANTHER" id="PTHR33321:SF12">
    <property type="entry name" value="PLANT BASIC SECRETORY PROTEIN (BSP) FAMILY PROTEIN"/>
    <property type="match status" value="1"/>
</dbReference>
<evidence type="ECO:0000313" key="2">
    <source>
        <dbReference type="EMBL" id="CAF1144188.1"/>
    </source>
</evidence>
<dbReference type="Pfam" id="PF04450">
    <property type="entry name" value="BSP"/>
    <property type="match status" value="1"/>
</dbReference>
<reference evidence="3" key="1">
    <citation type="submission" date="2021-02" db="EMBL/GenBank/DDBJ databases">
        <authorList>
            <person name="Nowell W R."/>
        </authorList>
    </citation>
    <scope>NUCLEOTIDE SEQUENCE</scope>
</reference>
<gene>
    <name evidence="2" type="ORF">OVA965_LOCUS21276</name>
    <name evidence="3" type="ORF">TMI583_LOCUS21894</name>
</gene>
<feature type="chain" id="PRO_5036273681" description="Secretory protein" evidence="1">
    <location>
        <begin position="23"/>
        <end position="338"/>
    </location>
</feature>
<dbReference type="Proteomes" id="UP000677228">
    <property type="component" value="Unassembled WGS sequence"/>
</dbReference>
<evidence type="ECO:0000256" key="1">
    <source>
        <dbReference type="SAM" id="SignalP"/>
    </source>
</evidence>
<dbReference type="PANTHER" id="PTHR33321">
    <property type="match status" value="1"/>
</dbReference>
<dbReference type="InterPro" id="IPR007541">
    <property type="entry name" value="Uncharacterised_BSP"/>
</dbReference>
<dbReference type="Proteomes" id="UP000682733">
    <property type="component" value="Unassembled WGS sequence"/>
</dbReference>
<comment type="caution">
    <text evidence="3">The sequence shown here is derived from an EMBL/GenBank/DDBJ whole genome shotgun (WGS) entry which is preliminary data.</text>
</comment>
<evidence type="ECO:0000313" key="3">
    <source>
        <dbReference type="EMBL" id="CAF3943986.1"/>
    </source>
</evidence>
<proteinExistence type="predicted"/>
<protein>
    <recommendedName>
        <fullName evidence="5">Secretory protein</fullName>
    </recommendedName>
</protein>
<keyword evidence="1" id="KW-0732">Signal</keyword>
<organism evidence="3 4">
    <name type="scientific">Didymodactylos carnosus</name>
    <dbReference type="NCBI Taxonomy" id="1234261"/>
    <lineage>
        <taxon>Eukaryota</taxon>
        <taxon>Metazoa</taxon>
        <taxon>Spiralia</taxon>
        <taxon>Gnathifera</taxon>
        <taxon>Rotifera</taxon>
        <taxon>Eurotatoria</taxon>
        <taxon>Bdelloidea</taxon>
        <taxon>Philodinida</taxon>
        <taxon>Philodinidae</taxon>
        <taxon>Didymodactylos</taxon>
    </lineage>
</organism>
<dbReference type="EMBL" id="CAJNOK010011619">
    <property type="protein sequence ID" value="CAF1144188.1"/>
    <property type="molecule type" value="Genomic_DNA"/>
</dbReference>
<dbReference type="EMBL" id="CAJOBA010028084">
    <property type="protein sequence ID" value="CAF3943986.1"/>
    <property type="molecule type" value="Genomic_DNA"/>
</dbReference>
<evidence type="ECO:0000313" key="4">
    <source>
        <dbReference type="Proteomes" id="UP000682733"/>
    </source>
</evidence>
<evidence type="ECO:0008006" key="5">
    <source>
        <dbReference type="Google" id="ProtNLM"/>
    </source>
</evidence>
<accession>A0A8S2MGX8</accession>
<feature type="signal peptide" evidence="1">
    <location>
        <begin position="1"/>
        <end position="22"/>
    </location>
</feature>
<name>A0A8S2MGX8_9BILA</name>
<dbReference type="AlphaFoldDB" id="A0A8S2MGX8"/>
<sequence length="338" mass="38859">MMKFPYYHVYLLATYLFTFCLADTVVYTSGDHKLTLVNNDNGFSGTTRQNVINTFFNVVPKMNTHFGQNRKDIKITIDPSYNGVAYAGGGQIVISAAWLRNNPEDYDVVTHEGMHIVQSYNRGDPGWLIEGIADYCRWKWGVNNGRAGWSLPDFQRGQHYTNAYRVTARFLVWLERKKNGNIVKQLDTALRSNTYSGNSWNSFAGQGVDQLWTEYSNNPACFCEEELQELLMSMFSNSTAHDELNDEESIYIKTVFKNANVYVTEEMKKAFKSDDHIDIQYFQTANAIRMRLSVFKEDFERNIDNSTGLVQLQNDKTAVGIIQRILLVSSEIVYFEMN</sequence>